<feature type="compositionally biased region" description="Polar residues" evidence="1">
    <location>
        <begin position="42"/>
        <end position="63"/>
    </location>
</feature>
<dbReference type="OrthoDB" id="10401841at2759"/>
<proteinExistence type="predicted"/>
<dbReference type="Proteomes" id="UP000053841">
    <property type="component" value="Unassembled WGS sequence"/>
</dbReference>
<reference evidence="2 3" key="1">
    <citation type="journal article" date="2013" name="PLoS Genet.">
        <title>Comparative genome structure, secondary metabolite, and effector coding capacity across Cochliobolus pathogens.</title>
        <authorList>
            <person name="Condon B.J."/>
            <person name="Leng Y."/>
            <person name="Wu D."/>
            <person name="Bushley K.E."/>
            <person name="Ohm R.A."/>
            <person name="Otillar R."/>
            <person name="Martin J."/>
            <person name="Schackwitz W."/>
            <person name="Grimwood J."/>
            <person name="MohdZainudin N."/>
            <person name="Xue C."/>
            <person name="Wang R."/>
            <person name="Manning V.A."/>
            <person name="Dhillon B."/>
            <person name="Tu Z.J."/>
            <person name="Steffenson B.J."/>
            <person name="Salamov A."/>
            <person name="Sun H."/>
            <person name="Lowry S."/>
            <person name="LaButti K."/>
            <person name="Han J."/>
            <person name="Copeland A."/>
            <person name="Lindquist E."/>
            <person name="Barry K."/>
            <person name="Schmutz J."/>
            <person name="Baker S.E."/>
            <person name="Ciuffetti L.M."/>
            <person name="Grigoriev I.V."/>
            <person name="Zhong S."/>
            <person name="Turgeon B.G."/>
        </authorList>
    </citation>
    <scope>NUCLEOTIDE SEQUENCE [LARGE SCALE GENOMIC DNA]</scope>
    <source>
        <strain evidence="2 3">26-R-13</strain>
    </source>
</reference>
<keyword evidence="3" id="KW-1185">Reference proteome</keyword>
<feature type="compositionally biased region" description="Basic and acidic residues" evidence="1">
    <location>
        <begin position="195"/>
        <end position="204"/>
    </location>
</feature>
<dbReference type="HOGENOM" id="CLU_1343031_0_0_1"/>
<protein>
    <submittedName>
        <fullName evidence="2">Uncharacterized protein</fullName>
    </submittedName>
</protein>
<dbReference type="GeneID" id="19146839"/>
<evidence type="ECO:0000313" key="3">
    <source>
        <dbReference type="Proteomes" id="UP000053841"/>
    </source>
</evidence>
<evidence type="ECO:0000313" key="2">
    <source>
        <dbReference type="EMBL" id="EUC27643.1"/>
    </source>
</evidence>
<feature type="compositionally biased region" description="Polar residues" evidence="1">
    <location>
        <begin position="20"/>
        <end position="29"/>
    </location>
</feature>
<name>W6XPZ7_COCC2</name>
<evidence type="ECO:0000256" key="1">
    <source>
        <dbReference type="SAM" id="MobiDB-lite"/>
    </source>
</evidence>
<organism evidence="2 3">
    <name type="scientific">Cochliobolus carbonum (strain 26-R-13)</name>
    <name type="common">Maize leaf spot fungus</name>
    <name type="synonym">Bipolaris zeicola</name>
    <dbReference type="NCBI Taxonomy" id="930089"/>
    <lineage>
        <taxon>Eukaryota</taxon>
        <taxon>Fungi</taxon>
        <taxon>Dikarya</taxon>
        <taxon>Ascomycota</taxon>
        <taxon>Pezizomycotina</taxon>
        <taxon>Dothideomycetes</taxon>
        <taxon>Pleosporomycetidae</taxon>
        <taxon>Pleosporales</taxon>
        <taxon>Pleosporineae</taxon>
        <taxon>Pleosporaceae</taxon>
        <taxon>Bipolaris</taxon>
    </lineage>
</organism>
<dbReference type="AlphaFoldDB" id="W6XPZ7"/>
<dbReference type="KEGG" id="bze:COCCADRAFT_30919"/>
<dbReference type="RefSeq" id="XP_007718050.1">
    <property type="nucleotide sequence ID" value="XM_007719860.1"/>
</dbReference>
<gene>
    <name evidence="2" type="ORF">COCCADRAFT_30919</name>
</gene>
<feature type="region of interest" description="Disordered" evidence="1">
    <location>
        <begin position="150"/>
        <end position="204"/>
    </location>
</feature>
<feature type="region of interest" description="Disordered" evidence="1">
    <location>
        <begin position="20"/>
        <end position="63"/>
    </location>
</feature>
<sequence length="204" mass="23661">MAQFDQSFLLDTQIYGQNEFPDSTTNHINSPIPPLVHGNGIAHSSNNLTRNDAPTSSTDETPSSLTRLLKQMVELYIDARKETNEANTILREVNTIVHEVKTISQKNREELRRREEDSRRREEKTMRVLEEVTQWIKRQEHAKKRTLEPPLRDGQYLPEPDMRPRGVPYVSQNPRQYGLATEPHWPTGGYTTEPYHPRDAWSSS</sequence>
<accession>W6XPZ7</accession>
<dbReference type="EMBL" id="KI964896">
    <property type="protein sequence ID" value="EUC27643.1"/>
    <property type="molecule type" value="Genomic_DNA"/>
</dbReference>